<evidence type="ECO:0000256" key="1">
    <source>
        <dbReference type="ARBA" id="ARBA00000900"/>
    </source>
</evidence>
<dbReference type="SMART" id="SM00184">
    <property type="entry name" value="RING"/>
    <property type="match status" value="1"/>
</dbReference>
<dbReference type="Gene3D" id="3.30.40.10">
    <property type="entry name" value="Zinc/RING finger domain, C3HC4 (zinc finger)"/>
    <property type="match status" value="1"/>
</dbReference>
<name>Q5KJD2_CRYD1</name>
<feature type="compositionally biased region" description="Basic and acidic residues" evidence="10">
    <location>
        <begin position="671"/>
        <end position="685"/>
    </location>
</feature>
<feature type="compositionally biased region" description="Basic and acidic residues" evidence="10">
    <location>
        <begin position="439"/>
        <end position="448"/>
    </location>
</feature>
<dbReference type="GeneID" id="3256582"/>
<keyword evidence="8" id="KW-0804">Transcription</keyword>
<evidence type="ECO:0000313" key="12">
    <source>
        <dbReference type="EMBL" id="AAW42521.2"/>
    </source>
</evidence>
<dbReference type="AlphaFoldDB" id="Q5KJD2"/>
<keyword evidence="5 9" id="KW-0863">Zinc-finger</keyword>
<dbReference type="Pfam" id="PF13639">
    <property type="entry name" value="zf-RING_2"/>
    <property type="match status" value="1"/>
</dbReference>
<feature type="compositionally biased region" description="Basic and acidic residues" evidence="10">
    <location>
        <begin position="456"/>
        <end position="465"/>
    </location>
</feature>
<organism evidence="12 13">
    <name type="scientific">Cryptococcus deneoformans (strain JEC21 / ATCC MYA-565)</name>
    <name type="common">Cryptococcus neoformans var. neoformans serotype D</name>
    <dbReference type="NCBI Taxonomy" id="214684"/>
    <lineage>
        <taxon>Eukaryota</taxon>
        <taxon>Fungi</taxon>
        <taxon>Dikarya</taxon>
        <taxon>Basidiomycota</taxon>
        <taxon>Agaricomycotina</taxon>
        <taxon>Tremellomycetes</taxon>
        <taxon>Tremellales</taxon>
        <taxon>Cryptococcaceae</taxon>
        <taxon>Cryptococcus</taxon>
        <taxon>Cryptococcus neoformans species complex</taxon>
    </lineage>
</organism>
<proteinExistence type="predicted"/>
<feature type="region of interest" description="Disordered" evidence="10">
    <location>
        <begin position="385"/>
        <end position="595"/>
    </location>
</feature>
<dbReference type="InterPro" id="IPR013083">
    <property type="entry name" value="Znf_RING/FYVE/PHD"/>
</dbReference>
<reference evidence="12 13" key="1">
    <citation type="journal article" date="2005" name="Science">
        <title>The genome of the basidiomycetous yeast and human pathogen Cryptococcus neoformans.</title>
        <authorList>
            <person name="Loftus B.J."/>
            <person name="Fung E."/>
            <person name="Roncaglia P."/>
            <person name="Rowley D."/>
            <person name="Amedeo P."/>
            <person name="Bruno D."/>
            <person name="Vamathevan J."/>
            <person name="Miranda M."/>
            <person name="Anderson I.J."/>
            <person name="Fraser J.A."/>
            <person name="Allen J.E."/>
            <person name="Bosdet I.E."/>
            <person name="Brent M.R."/>
            <person name="Chiu R."/>
            <person name="Doering T.L."/>
            <person name="Donlin M.J."/>
            <person name="D'Souza C.A."/>
            <person name="Fox D.S."/>
            <person name="Grinberg V."/>
            <person name="Fu J."/>
            <person name="Fukushima M."/>
            <person name="Haas B.J."/>
            <person name="Huang J.C."/>
            <person name="Janbon G."/>
            <person name="Jones S.J."/>
            <person name="Koo H.L."/>
            <person name="Krzywinski M.I."/>
            <person name="Kwon-Chung J.K."/>
            <person name="Lengeler K.B."/>
            <person name="Maiti R."/>
            <person name="Marra M.A."/>
            <person name="Marra R.E."/>
            <person name="Mathewson C.A."/>
            <person name="Mitchell T.G."/>
            <person name="Pertea M."/>
            <person name="Riggs F.R."/>
            <person name="Salzberg S.L."/>
            <person name="Schein J.E."/>
            <person name="Shvartsbeyn A."/>
            <person name="Shin H."/>
            <person name="Shumway M."/>
            <person name="Specht C.A."/>
            <person name="Suh B.B."/>
            <person name="Tenney A."/>
            <person name="Utterback T.R."/>
            <person name="Wickes B.L."/>
            <person name="Wortman J.R."/>
            <person name="Wye N.H."/>
            <person name="Kronstad J.W."/>
            <person name="Lodge J.K."/>
            <person name="Heitman J."/>
            <person name="Davis R.W."/>
            <person name="Fraser C.M."/>
            <person name="Hyman R.W."/>
        </authorList>
    </citation>
    <scope>NUCLEOTIDE SEQUENCE [LARGE SCALE GENOMIC DNA]</scope>
    <source>
        <strain evidence="13">JEC21 / ATCC MYA-565</strain>
    </source>
</reference>
<accession>Q5KJD2</accession>
<evidence type="ECO:0000256" key="7">
    <source>
        <dbReference type="ARBA" id="ARBA00023015"/>
    </source>
</evidence>
<feature type="compositionally biased region" description="Basic and acidic residues" evidence="10">
    <location>
        <begin position="475"/>
        <end position="495"/>
    </location>
</feature>
<dbReference type="PaxDb" id="214684-Q5KJD2"/>
<evidence type="ECO:0000313" key="13">
    <source>
        <dbReference type="Proteomes" id="UP000002149"/>
    </source>
</evidence>
<evidence type="ECO:0000259" key="11">
    <source>
        <dbReference type="PROSITE" id="PS50089"/>
    </source>
</evidence>
<evidence type="ECO:0000256" key="5">
    <source>
        <dbReference type="ARBA" id="ARBA00022771"/>
    </source>
</evidence>
<dbReference type="PANTHER" id="PTHR46077">
    <property type="entry name" value="E3 UBIQUITIN-PROTEIN LIGASE TOPORS"/>
    <property type="match status" value="1"/>
</dbReference>
<keyword evidence="4" id="KW-0479">Metal-binding</keyword>
<dbReference type="HOGENOM" id="CLU_380642_0_0_1"/>
<feature type="region of interest" description="Disordered" evidence="10">
    <location>
        <begin position="23"/>
        <end position="112"/>
    </location>
</feature>
<evidence type="ECO:0000256" key="10">
    <source>
        <dbReference type="SAM" id="MobiDB-lite"/>
    </source>
</evidence>
<dbReference type="EMBL" id="AE017343">
    <property type="protein sequence ID" value="AAW42521.2"/>
    <property type="molecule type" value="Genomic_DNA"/>
</dbReference>
<dbReference type="PROSITE" id="PS50089">
    <property type="entry name" value="ZF_RING_2"/>
    <property type="match status" value="1"/>
</dbReference>
<evidence type="ECO:0000256" key="8">
    <source>
        <dbReference type="ARBA" id="ARBA00023163"/>
    </source>
</evidence>
<keyword evidence="3" id="KW-0808">Transferase</keyword>
<dbReference type="GO" id="GO:0000209">
    <property type="term" value="P:protein polyubiquitination"/>
    <property type="evidence" value="ECO:0000318"/>
    <property type="project" value="GO_Central"/>
</dbReference>
<dbReference type="SUPFAM" id="SSF57850">
    <property type="entry name" value="RING/U-box"/>
    <property type="match status" value="1"/>
</dbReference>
<dbReference type="PROSITE" id="PS00518">
    <property type="entry name" value="ZF_RING_1"/>
    <property type="match status" value="1"/>
</dbReference>
<dbReference type="Proteomes" id="UP000002149">
    <property type="component" value="Chromosome 3"/>
</dbReference>
<feature type="compositionally biased region" description="Low complexity" evidence="10">
    <location>
        <begin position="414"/>
        <end position="423"/>
    </location>
</feature>
<dbReference type="VEuPathDB" id="FungiDB:CNC06960"/>
<feature type="compositionally biased region" description="Polar residues" evidence="10">
    <location>
        <begin position="23"/>
        <end position="45"/>
    </location>
</feature>
<sequence>MPRKAAVEDNIYLDEAEDFILSHASSIAPSPPQSDQQPKAQSERLSATRKKMDWEHEINTHPDEPLDESYHRSFKKREALEREKGKRREGQDGNETDVVGKETQVGDDDDDSDEERCIICLMGLRDRTIVGVCGHEFCFECISIWSNQSRKCPLCAGAMAPFLLHNLDEEAPTKFYLPPLPSKPSSHLARPGPSRERLPTRREERPRWGEREKLDPDELDIQVNRRRELYKHGLFAKHIASNRHTRFRANPTPRQIASDPELVQRASAFIRRELRIWPSLDVEFFTTYIVSLLRTIDIRSEAVVRLLSDFMDTVEFPNGAEHFCHELYSYLRSPYRELKGYDGIVQYDPIPPSRPPACSPPPTRGRSQSRSVSSYSSYLSYSYSSRSSSRSISPRPRSYYRNRSPPRRYPSPPIQRSRSWSRCPPRRRRAGPNYEDEHDYTRYRDSIRRRGRGRGRVPDRRREHTGSGGRTKRLRPYEFERVRDRERGSRAHTRTDGGGMRAWGSDNGRSQIEDEREERPEKKQRIELFPSPPRPAKKGLDDGEDNPTTTNRRDIPPHMPSPPSLASRLGPTVPECPIPPQNNSKGRMERDLPPHMAGRKLSIKGAAVTKAPTNQPGMNLREKLVKAKAEAAQDKVNLSNQTETSQRISRVASESVPGSKTAEQQGASKLSLRERLERAKAEAKSKIQPGIPPPDYANSANYPNVTLPVLTPPPGAPPLSPSSVAQLPSIKEDANVQALRAKLQSRLKSQRERSLSHNPVGDVRSGAASTSASTSVPSAENSEVTNPKEIKEKGLEATMNRALRSITEEERKKEIRRRLMVAKVKEAETDAERKMREGER</sequence>
<feature type="region of interest" description="Disordered" evidence="10">
    <location>
        <begin position="175"/>
        <end position="209"/>
    </location>
</feature>
<dbReference type="PANTHER" id="PTHR46077:SF1">
    <property type="entry name" value="TOP1 BINDING ARGININE_SERINE RICH PROTEIN, E3 UBIQUITIN LIGASE"/>
    <property type="match status" value="1"/>
</dbReference>
<evidence type="ECO:0000256" key="4">
    <source>
        <dbReference type="ARBA" id="ARBA00022723"/>
    </source>
</evidence>
<protein>
    <recommendedName>
        <fullName evidence="2">RING-type E3 ubiquitin transferase</fullName>
        <ecNumber evidence="2">2.3.2.27</ecNumber>
    </recommendedName>
</protein>
<keyword evidence="6" id="KW-0862">Zinc</keyword>
<dbReference type="eggNOG" id="KOG0800">
    <property type="taxonomic scope" value="Eukaryota"/>
</dbReference>
<feature type="domain" description="RING-type" evidence="11">
    <location>
        <begin position="117"/>
        <end position="155"/>
    </location>
</feature>
<dbReference type="GO" id="GO:0006513">
    <property type="term" value="P:protein monoubiquitination"/>
    <property type="evidence" value="ECO:0000318"/>
    <property type="project" value="GO_Central"/>
</dbReference>
<feature type="compositionally biased region" description="Pro residues" evidence="10">
    <location>
        <begin position="349"/>
        <end position="363"/>
    </location>
</feature>
<dbReference type="InParanoid" id="Q5KJD2"/>
<keyword evidence="13" id="KW-1185">Reference proteome</keyword>
<feature type="compositionally biased region" description="Basic and acidic residues" evidence="10">
    <location>
        <begin position="786"/>
        <end position="795"/>
    </location>
</feature>
<dbReference type="GO" id="GO:0061630">
    <property type="term" value="F:ubiquitin protein ligase activity"/>
    <property type="evidence" value="ECO:0000318"/>
    <property type="project" value="GO_Central"/>
</dbReference>
<evidence type="ECO:0000256" key="3">
    <source>
        <dbReference type="ARBA" id="ARBA00022679"/>
    </source>
</evidence>
<dbReference type="RefSeq" id="XP_024512488.1">
    <property type="nucleotide sequence ID" value="XM_024656910.1"/>
</dbReference>
<dbReference type="OrthoDB" id="21204at2759"/>
<evidence type="ECO:0000256" key="9">
    <source>
        <dbReference type="PROSITE-ProRule" id="PRU00175"/>
    </source>
</evidence>
<dbReference type="GO" id="GO:0008270">
    <property type="term" value="F:zinc ion binding"/>
    <property type="evidence" value="ECO:0007669"/>
    <property type="project" value="UniProtKB-KW"/>
</dbReference>
<dbReference type="InterPro" id="IPR017907">
    <property type="entry name" value="Znf_RING_CS"/>
</dbReference>
<evidence type="ECO:0000256" key="6">
    <source>
        <dbReference type="ARBA" id="ARBA00022833"/>
    </source>
</evidence>
<feature type="region of interest" description="Disordered" evidence="10">
    <location>
        <begin position="630"/>
        <end position="728"/>
    </location>
</feature>
<feature type="compositionally biased region" description="Basic and acidic residues" evidence="10">
    <location>
        <begin position="511"/>
        <end position="526"/>
    </location>
</feature>
<feature type="compositionally biased region" description="Low complexity" evidence="10">
    <location>
        <begin position="385"/>
        <end position="397"/>
    </location>
</feature>
<dbReference type="InterPro" id="IPR001841">
    <property type="entry name" value="Znf_RING"/>
</dbReference>
<feature type="region of interest" description="Disordered" evidence="10">
    <location>
        <begin position="346"/>
        <end position="372"/>
    </location>
</feature>
<dbReference type="STRING" id="214684.Q5KJD2"/>
<dbReference type="KEGG" id="cne:CNC06960"/>
<dbReference type="EC" id="2.3.2.27" evidence="2"/>
<gene>
    <name evidence="12" type="ordered locus">CNC06960</name>
</gene>
<evidence type="ECO:0000256" key="2">
    <source>
        <dbReference type="ARBA" id="ARBA00012483"/>
    </source>
</evidence>
<feature type="compositionally biased region" description="Polar residues" evidence="10">
    <location>
        <begin position="636"/>
        <end position="648"/>
    </location>
</feature>
<keyword evidence="7" id="KW-0805">Transcription regulation</keyword>
<feature type="compositionally biased region" description="Pro residues" evidence="10">
    <location>
        <begin position="710"/>
        <end position="720"/>
    </location>
</feature>
<feature type="compositionally biased region" description="Low complexity" evidence="10">
    <location>
        <begin position="765"/>
        <end position="779"/>
    </location>
</feature>
<comment type="catalytic activity">
    <reaction evidence="1">
        <text>S-ubiquitinyl-[E2 ubiquitin-conjugating enzyme]-L-cysteine + [acceptor protein]-L-lysine = [E2 ubiquitin-conjugating enzyme]-L-cysteine + N(6)-ubiquitinyl-[acceptor protein]-L-lysine.</text>
        <dbReference type="EC" id="2.3.2.27"/>
    </reaction>
</comment>
<feature type="compositionally biased region" description="Basic and acidic residues" evidence="10">
    <location>
        <begin position="193"/>
        <end position="209"/>
    </location>
</feature>
<feature type="compositionally biased region" description="Basic and acidic residues" evidence="10">
    <location>
        <begin position="50"/>
        <end position="91"/>
    </location>
</feature>
<feature type="compositionally biased region" description="Polar residues" evidence="10">
    <location>
        <begin position="656"/>
        <end position="668"/>
    </location>
</feature>
<feature type="region of interest" description="Disordered" evidence="10">
    <location>
        <begin position="741"/>
        <end position="797"/>
    </location>
</feature>
<accession>Q55WW7</accession>